<accession>A0A7M5XL86</accession>
<reference evidence="1" key="1">
    <citation type="submission" date="2021-01" db="UniProtKB">
        <authorList>
            <consortium name="EnsemblMetazoa"/>
        </authorList>
    </citation>
    <scope>IDENTIFICATION</scope>
</reference>
<dbReference type="AlphaFoldDB" id="A0A7M5XL86"/>
<protein>
    <submittedName>
        <fullName evidence="1">Uncharacterized protein</fullName>
    </submittedName>
</protein>
<keyword evidence="2" id="KW-1185">Reference proteome</keyword>
<evidence type="ECO:0000313" key="1">
    <source>
        <dbReference type="EnsemblMetazoa" id="CLYHEMP024953.1"/>
    </source>
</evidence>
<proteinExistence type="predicted"/>
<evidence type="ECO:0000313" key="2">
    <source>
        <dbReference type="Proteomes" id="UP000594262"/>
    </source>
</evidence>
<dbReference type="EnsemblMetazoa" id="CLYHEMT024953.1">
    <property type="protein sequence ID" value="CLYHEMP024953.1"/>
    <property type="gene ID" value="CLYHEMG024953"/>
</dbReference>
<organism evidence="1 2">
    <name type="scientific">Clytia hemisphaerica</name>
    <dbReference type="NCBI Taxonomy" id="252671"/>
    <lineage>
        <taxon>Eukaryota</taxon>
        <taxon>Metazoa</taxon>
        <taxon>Cnidaria</taxon>
        <taxon>Hydrozoa</taxon>
        <taxon>Hydroidolina</taxon>
        <taxon>Leptothecata</taxon>
        <taxon>Obeliida</taxon>
        <taxon>Clytiidae</taxon>
        <taxon>Clytia</taxon>
    </lineage>
</organism>
<dbReference type="Proteomes" id="UP000594262">
    <property type="component" value="Unplaced"/>
</dbReference>
<sequence length="122" mass="14105">MVKLKRILSLVMKPKCCRLVRVVHKDNDNLRKEIPEKICFFGDNVIIVYLTDVNMKNSAKINFKINVDVLNTVTFRLLHRCVSVMVNFQIVPTTLDAHKFIPNIILEQTMNVKLSALKMTYG</sequence>
<name>A0A7M5XL86_9CNID</name>